<evidence type="ECO:0000313" key="2">
    <source>
        <dbReference type="EMBL" id="KAJ1105537.1"/>
    </source>
</evidence>
<comment type="caution">
    <text evidence="2">The sequence shown here is derived from an EMBL/GenBank/DDBJ whole genome shotgun (WGS) entry which is preliminary data.</text>
</comment>
<dbReference type="Proteomes" id="UP001066276">
    <property type="component" value="Chromosome 9"/>
</dbReference>
<dbReference type="EMBL" id="JANPWB010000013">
    <property type="protein sequence ID" value="KAJ1105537.1"/>
    <property type="molecule type" value="Genomic_DNA"/>
</dbReference>
<evidence type="ECO:0000313" key="3">
    <source>
        <dbReference type="Proteomes" id="UP001066276"/>
    </source>
</evidence>
<organism evidence="2 3">
    <name type="scientific">Pleurodeles waltl</name>
    <name type="common">Iberian ribbed newt</name>
    <dbReference type="NCBI Taxonomy" id="8319"/>
    <lineage>
        <taxon>Eukaryota</taxon>
        <taxon>Metazoa</taxon>
        <taxon>Chordata</taxon>
        <taxon>Craniata</taxon>
        <taxon>Vertebrata</taxon>
        <taxon>Euteleostomi</taxon>
        <taxon>Amphibia</taxon>
        <taxon>Batrachia</taxon>
        <taxon>Caudata</taxon>
        <taxon>Salamandroidea</taxon>
        <taxon>Salamandridae</taxon>
        <taxon>Pleurodelinae</taxon>
        <taxon>Pleurodeles</taxon>
    </lineage>
</organism>
<proteinExistence type="predicted"/>
<evidence type="ECO:0000256" key="1">
    <source>
        <dbReference type="SAM" id="MobiDB-lite"/>
    </source>
</evidence>
<gene>
    <name evidence="2" type="ORF">NDU88_002942</name>
</gene>
<feature type="region of interest" description="Disordered" evidence="1">
    <location>
        <begin position="1"/>
        <end position="49"/>
    </location>
</feature>
<feature type="compositionally biased region" description="Polar residues" evidence="1">
    <location>
        <begin position="7"/>
        <end position="19"/>
    </location>
</feature>
<dbReference type="AlphaFoldDB" id="A0AAV7MPS9"/>
<sequence>MPGGRTSGKQSGKPSQQLLFSEALQYSRAPAPASEVHPITLPSNMPDQTQGATMDRILEEISAVGRRLEGMDNAMTSLTAETKSMRLDIAGFQS</sequence>
<name>A0AAV7MPS9_PLEWA</name>
<reference evidence="2" key="1">
    <citation type="journal article" date="2022" name="bioRxiv">
        <title>Sequencing and chromosome-scale assembly of the giantPleurodeles waltlgenome.</title>
        <authorList>
            <person name="Brown T."/>
            <person name="Elewa A."/>
            <person name="Iarovenko S."/>
            <person name="Subramanian E."/>
            <person name="Araus A.J."/>
            <person name="Petzold A."/>
            <person name="Susuki M."/>
            <person name="Suzuki K.-i.T."/>
            <person name="Hayashi T."/>
            <person name="Toyoda A."/>
            <person name="Oliveira C."/>
            <person name="Osipova E."/>
            <person name="Leigh N.D."/>
            <person name="Simon A."/>
            <person name="Yun M.H."/>
        </authorList>
    </citation>
    <scope>NUCLEOTIDE SEQUENCE</scope>
    <source>
        <strain evidence="2">20211129_DDA</strain>
        <tissue evidence="2">Liver</tissue>
    </source>
</reference>
<protein>
    <recommendedName>
        <fullName evidence="4">Heat shock factor binding protein 1</fullName>
    </recommendedName>
</protein>
<evidence type="ECO:0008006" key="4">
    <source>
        <dbReference type="Google" id="ProtNLM"/>
    </source>
</evidence>
<accession>A0AAV7MPS9</accession>
<keyword evidence="3" id="KW-1185">Reference proteome</keyword>